<gene>
    <name evidence="2" type="ORF">P43SY_011984</name>
</gene>
<feature type="compositionally biased region" description="Basic and acidic residues" evidence="1">
    <location>
        <begin position="176"/>
        <end position="215"/>
    </location>
</feature>
<evidence type="ECO:0000313" key="2">
    <source>
        <dbReference type="EMBL" id="KAJ0390519.1"/>
    </source>
</evidence>
<dbReference type="Proteomes" id="UP001209570">
    <property type="component" value="Unassembled WGS sequence"/>
</dbReference>
<protein>
    <submittedName>
        <fullName evidence="2">Uncharacterized protein</fullName>
    </submittedName>
</protein>
<feature type="region of interest" description="Disordered" evidence="1">
    <location>
        <begin position="406"/>
        <end position="431"/>
    </location>
</feature>
<name>A0AAD5L894_PYTIN</name>
<evidence type="ECO:0000256" key="1">
    <source>
        <dbReference type="SAM" id="MobiDB-lite"/>
    </source>
</evidence>
<organism evidence="2 3">
    <name type="scientific">Pythium insidiosum</name>
    <name type="common">Pythiosis disease agent</name>
    <dbReference type="NCBI Taxonomy" id="114742"/>
    <lineage>
        <taxon>Eukaryota</taxon>
        <taxon>Sar</taxon>
        <taxon>Stramenopiles</taxon>
        <taxon>Oomycota</taxon>
        <taxon>Peronosporomycetes</taxon>
        <taxon>Pythiales</taxon>
        <taxon>Pythiaceae</taxon>
        <taxon>Pythium</taxon>
    </lineage>
</organism>
<dbReference type="InterPro" id="IPR021109">
    <property type="entry name" value="Peptidase_aspartic_dom_sf"/>
</dbReference>
<dbReference type="Gene3D" id="2.40.70.10">
    <property type="entry name" value="Acid Proteases"/>
    <property type="match status" value="1"/>
</dbReference>
<dbReference type="EMBL" id="JAKCXM010002004">
    <property type="protein sequence ID" value="KAJ0390519.1"/>
    <property type="molecule type" value="Genomic_DNA"/>
</dbReference>
<reference evidence="2" key="1">
    <citation type="submission" date="2021-12" db="EMBL/GenBank/DDBJ databases">
        <title>Prjna785345.</title>
        <authorList>
            <person name="Rujirawat T."/>
            <person name="Krajaejun T."/>
        </authorList>
    </citation>
    <scope>NUCLEOTIDE SEQUENCE</scope>
    <source>
        <strain evidence="2">Pi057C3</strain>
    </source>
</reference>
<proteinExistence type="predicted"/>
<evidence type="ECO:0000313" key="3">
    <source>
        <dbReference type="Proteomes" id="UP001209570"/>
    </source>
</evidence>
<feature type="region of interest" description="Disordered" evidence="1">
    <location>
        <begin position="173"/>
        <end position="237"/>
    </location>
</feature>
<feature type="compositionally biased region" description="Acidic residues" evidence="1">
    <location>
        <begin position="412"/>
        <end position="421"/>
    </location>
</feature>
<feature type="compositionally biased region" description="Polar residues" evidence="1">
    <location>
        <begin position="216"/>
        <end position="230"/>
    </location>
</feature>
<comment type="caution">
    <text evidence="2">The sequence shown here is derived from an EMBL/GenBank/DDBJ whole genome shotgun (WGS) entry which is preliminary data.</text>
</comment>
<sequence>MDAKEDFDSVVVPISSTIDSRILDTLARYVFRRPVAEINDELLVETIKKRCSSLKNGYVPDLDKLFKAKLKMDLKEEDTEVRFLNYFALFDQIVEEHGLNSILDPGREDAPDYAERMALRCKYLLANVTPEMLRLEIERLALVRPELKKNDMLLFEALVARGREQQHYHSLMQELRMGDKGRRKDTEKETHAASGNKKTDRAPLKADQEPRDGSKKTATTKPTRSNTSNVAKPPPRDGCLLCGGPHWMSNCDLPEDKKKEAQERLSENKKSRVSAKKAKAKKSLAVNGERTAILNEVLEVSFRADTAADRNVLSRHVVQELTELGCDVPTLTMEAPLEVEVADGRTMVCGERCEVNVELVTAAGPVHLRKLSCLIIDSDSDEFLLGDETLKSLGINVDQQLEQLAARVSTEEDHDDISDDDIASHSSTAMP</sequence>
<keyword evidence="3" id="KW-1185">Reference proteome</keyword>
<accession>A0AAD5L894</accession>
<dbReference type="AlphaFoldDB" id="A0AAD5L894"/>